<protein>
    <recommendedName>
        <fullName evidence="2">butyrate kinase</fullName>
        <ecNumber evidence="2">2.7.2.7</ecNumber>
    </recommendedName>
</protein>
<dbReference type="InterPro" id="IPR000890">
    <property type="entry name" value="Aliphatic_acid_kin_short-chain"/>
</dbReference>
<keyword evidence="6" id="KW-0067">ATP-binding</keyword>
<evidence type="ECO:0000313" key="8">
    <source>
        <dbReference type="Proteomes" id="UP000028900"/>
    </source>
</evidence>
<dbReference type="Proteomes" id="UP000028900">
    <property type="component" value="Unassembled WGS sequence"/>
</dbReference>
<keyword evidence="5 7" id="KW-0418">Kinase</keyword>
<evidence type="ECO:0000256" key="5">
    <source>
        <dbReference type="ARBA" id="ARBA00022777"/>
    </source>
</evidence>
<evidence type="ECO:0000256" key="1">
    <source>
        <dbReference type="ARBA" id="ARBA00008748"/>
    </source>
</evidence>
<evidence type="ECO:0000256" key="6">
    <source>
        <dbReference type="ARBA" id="ARBA00022840"/>
    </source>
</evidence>
<dbReference type="EMBL" id="BBIY01000024">
    <property type="protein sequence ID" value="GAK73797.1"/>
    <property type="molecule type" value="Genomic_DNA"/>
</dbReference>
<dbReference type="Gene3D" id="3.30.420.40">
    <property type="match status" value="1"/>
</dbReference>
<keyword evidence="4" id="KW-0547">Nucleotide-binding</keyword>
<comment type="similarity">
    <text evidence="1">Belongs to the acetokinase family.</text>
</comment>
<reference evidence="7 8" key="2">
    <citation type="journal article" date="2014" name="Genome Announc.">
        <title>Draft Genome Sequence of 'Candidatus Phytoplasma asteris' Strain OY-V, an Unculturable Plant-Pathogenic Bacterium.</title>
        <authorList>
            <person name="Kakizawa S."/>
            <person name="Makino A."/>
            <person name="Ishii Y."/>
            <person name="Tamaki H."/>
            <person name="Kamagata Y."/>
        </authorList>
    </citation>
    <scope>NUCLEOTIDE SEQUENCE [LARGE SCALE GENOMIC DNA]</scope>
    <source>
        <strain evidence="7 8">OY-V</strain>
    </source>
</reference>
<dbReference type="InterPro" id="IPR043129">
    <property type="entry name" value="ATPase_NBD"/>
</dbReference>
<comment type="caution">
    <text evidence="7">The sequence shown here is derived from an EMBL/GenBank/DDBJ whole genome shotgun (WGS) entry which is preliminary data.</text>
</comment>
<keyword evidence="8" id="KW-1185">Reference proteome</keyword>
<evidence type="ECO:0000256" key="4">
    <source>
        <dbReference type="ARBA" id="ARBA00022741"/>
    </source>
</evidence>
<dbReference type="GO" id="GO:0016301">
    <property type="term" value="F:kinase activity"/>
    <property type="evidence" value="ECO:0007669"/>
    <property type="project" value="UniProtKB-KW"/>
</dbReference>
<evidence type="ECO:0000313" key="7">
    <source>
        <dbReference type="EMBL" id="GAK73797.1"/>
    </source>
</evidence>
<keyword evidence="3" id="KW-0808">Transferase</keyword>
<evidence type="ECO:0000256" key="2">
    <source>
        <dbReference type="ARBA" id="ARBA00013069"/>
    </source>
</evidence>
<dbReference type="Pfam" id="PF00871">
    <property type="entry name" value="Acetate_kinase"/>
    <property type="match status" value="1"/>
</dbReference>
<reference evidence="8" key="1">
    <citation type="journal article" date="2014" name="Genome Announc.">
        <title>Draft Genome Sequence of ''Candidatus Phytoplasma asteris'' Strain OY-V, an Unculturable Plant-Pathogenic Bacterium.</title>
        <authorList>
            <person name="Kakizawa S."/>
            <person name="Makino A."/>
            <person name="Ishii Y."/>
            <person name="Tamaki H."/>
            <person name="Kamagata Y."/>
        </authorList>
    </citation>
    <scope>NUCLEOTIDE SEQUENCE [LARGE SCALE GENOMIC DNA]</scope>
    <source>
        <strain evidence="8">OY-V</strain>
    </source>
</reference>
<organism evidence="7 8">
    <name type="scientific">'Chrysanthemum coronarium' phytoplasma</name>
    <dbReference type="NCBI Taxonomy" id="1520703"/>
    <lineage>
        <taxon>Bacteria</taxon>
        <taxon>Bacillati</taxon>
        <taxon>Mycoplasmatota</taxon>
        <taxon>Mollicutes</taxon>
        <taxon>Acholeplasmatales</taxon>
        <taxon>Acholeplasmataceae</taxon>
        <taxon>Candidatus Phytoplasma</taxon>
        <taxon>16SrI (Aster yellows group)</taxon>
    </lineage>
</organism>
<dbReference type="PROSITE" id="PS01075">
    <property type="entry name" value="ACETATE_KINASE_1"/>
    <property type="match status" value="1"/>
</dbReference>
<name>A0ABQ0J2H8_9MOLU</name>
<feature type="non-terminal residue" evidence="7">
    <location>
        <position position="49"/>
    </location>
</feature>
<dbReference type="SUPFAM" id="SSF53067">
    <property type="entry name" value="Actin-like ATPase domain"/>
    <property type="match status" value="1"/>
</dbReference>
<evidence type="ECO:0000256" key="3">
    <source>
        <dbReference type="ARBA" id="ARBA00022679"/>
    </source>
</evidence>
<dbReference type="InterPro" id="IPR023865">
    <property type="entry name" value="Aliphatic_acid_kinase_CS"/>
</dbReference>
<dbReference type="EC" id="2.7.2.7" evidence="2"/>
<sequence>MKIMSVNSGSSSLKFQLLEMPQQEVIVSGLVERIGSNQAVFTMKTKDKK</sequence>
<gene>
    <name evidence="7" type="ORF">OYV_02820</name>
</gene>
<proteinExistence type="inferred from homology"/>
<accession>A0ABQ0J2H8</accession>